<feature type="compositionally biased region" description="Polar residues" evidence="1">
    <location>
        <begin position="432"/>
        <end position="443"/>
    </location>
</feature>
<comment type="caution">
    <text evidence="2">The sequence shown here is derived from an EMBL/GenBank/DDBJ whole genome shotgun (WGS) entry which is preliminary data.</text>
</comment>
<feature type="compositionally biased region" description="Basic residues" evidence="1">
    <location>
        <begin position="450"/>
        <end position="473"/>
    </location>
</feature>
<dbReference type="EMBL" id="NAJL01000004">
    <property type="protein sequence ID" value="TKA32926.1"/>
    <property type="molecule type" value="Genomic_DNA"/>
</dbReference>
<feature type="region of interest" description="Disordered" evidence="1">
    <location>
        <begin position="615"/>
        <end position="644"/>
    </location>
</feature>
<proteinExistence type="predicted"/>
<feature type="compositionally biased region" description="Basic and acidic residues" evidence="1">
    <location>
        <begin position="104"/>
        <end position="121"/>
    </location>
</feature>
<dbReference type="SUPFAM" id="SSF69848">
    <property type="entry name" value="LCCL domain"/>
    <property type="match status" value="1"/>
</dbReference>
<gene>
    <name evidence="2" type="ORF">B0A50_01152</name>
</gene>
<feature type="region of interest" description="Disordered" evidence="1">
    <location>
        <begin position="260"/>
        <end position="309"/>
    </location>
</feature>
<feature type="compositionally biased region" description="Basic and acidic residues" evidence="1">
    <location>
        <begin position="158"/>
        <end position="175"/>
    </location>
</feature>
<feature type="compositionally biased region" description="Basic residues" evidence="1">
    <location>
        <begin position="405"/>
        <end position="428"/>
    </location>
</feature>
<feature type="compositionally biased region" description="Basic and acidic residues" evidence="1">
    <location>
        <begin position="383"/>
        <end position="396"/>
    </location>
</feature>
<evidence type="ECO:0000313" key="2">
    <source>
        <dbReference type="EMBL" id="TKA32926.1"/>
    </source>
</evidence>
<keyword evidence="3" id="KW-1185">Reference proteome</keyword>
<sequence length="744" mass="82960">MGPSATPSSMRPPSPARARSSSMREGYGRREPSPAGSSMLAEQRAQSAFNDRPGQESRKDGIFASPQFPRESPHSFRAFRLEQEQGSSGLGIQGRPNSQPAEPARARTVEEIIANRERPNESRFTTFRHFGEPGLPPRSDMTPRHDAHPFPNGITSQPRERDAFDSPQLDRDMRHGPMRYQTGVFSTPLREEQSGIFRPAYHHAPDTARESIETRSAHDWRREEPRSSPPVSDTPPWVRARNGFVVDRPMTFDEHQRMEAMQREQRKDNDGYTGPKSLLAISPDIGRKGRNSPLPQAVQGAQPRHVGPGGNNPGIKMEFGRMFSGLGSGVGSTTPTAGQNGSTTPSRLSPAQHLEDGDLVRTAVGNIEDWRSGRKGGRKTGRRSREEEKLDREGRATPDTQGGIKRTKTSHPPNHHHHHLHSHHHHHHYESEPQQGSFNTLRFPSNPAAGHHHHHHHHAAHAHSGHHHHHHTPRSAPLSRRPTISVSNTRLLEDMSSKPRKHLGSQLYTTELSQPSNSDLPLNSRIKYVSKMKPIPLFEEKENCTYTVRVPRCYFTSSNNTEKSQEPSPLEAICRQGQLWGTEVYTDDSDVVAAAVHSGWLLGDFGQHNDDLRALDDELGNGDQLHGAETSSSLQERPNRPVKVPVETPDVHITVLMLPPLESYASTTQHHVRSKEWRQTHDGMSFMIHRVDFVDEGASSRFVERGIAGRKQRMVLEEGRRREAAASLLMFANGSGAGAVSVGA</sequence>
<evidence type="ECO:0000313" key="3">
    <source>
        <dbReference type="Proteomes" id="UP000308549"/>
    </source>
</evidence>
<feature type="region of interest" description="Disordered" evidence="1">
    <location>
        <begin position="1"/>
        <end position="176"/>
    </location>
</feature>
<feature type="compositionally biased region" description="Basic and acidic residues" evidence="1">
    <location>
        <begin position="260"/>
        <end position="270"/>
    </location>
</feature>
<reference evidence="2 3" key="1">
    <citation type="submission" date="2017-03" db="EMBL/GenBank/DDBJ databases">
        <title>Genomes of endolithic fungi from Antarctica.</title>
        <authorList>
            <person name="Coleine C."/>
            <person name="Masonjones S."/>
            <person name="Stajich J.E."/>
        </authorList>
    </citation>
    <scope>NUCLEOTIDE SEQUENCE [LARGE SCALE GENOMIC DNA]</scope>
    <source>
        <strain evidence="2 3">CCFEE 6315</strain>
    </source>
</reference>
<dbReference type="OrthoDB" id="3596986at2759"/>
<protein>
    <recommendedName>
        <fullName evidence="4">Rxt3-domain-containing protein</fullName>
    </recommendedName>
</protein>
<dbReference type="InterPro" id="IPR013951">
    <property type="entry name" value="Rxt3"/>
</dbReference>
<evidence type="ECO:0000256" key="1">
    <source>
        <dbReference type="SAM" id="MobiDB-lite"/>
    </source>
</evidence>
<dbReference type="Pfam" id="PF08642">
    <property type="entry name" value="Rxt3"/>
    <property type="match status" value="1"/>
</dbReference>
<dbReference type="InterPro" id="IPR036609">
    <property type="entry name" value="LCCL_sf"/>
</dbReference>
<feature type="compositionally biased region" description="Basic and acidic residues" evidence="1">
    <location>
        <begin position="203"/>
        <end position="226"/>
    </location>
</feature>
<name>A0A4U0UEB7_9PEZI</name>
<accession>A0A4U0UEB7</accession>
<feature type="compositionally biased region" description="Basic residues" evidence="1">
    <location>
        <begin position="373"/>
        <end position="382"/>
    </location>
</feature>
<feature type="compositionally biased region" description="Basic and acidic residues" evidence="1">
    <location>
        <begin position="71"/>
        <end position="83"/>
    </location>
</feature>
<feature type="region of interest" description="Disordered" evidence="1">
    <location>
        <begin position="323"/>
        <end position="483"/>
    </location>
</feature>
<feature type="compositionally biased region" description="Polar residues" evidence="1">
    <location>
        <begin position="331"/>
        <end position="349"/>
    </location>
</feature>
<feature type="region of interest" description="Disordered" evidence="1">
    <location>
        <begin position="202"/>
        <end position="238"/>
    </location>
</feature>
<dbReference type="Gene3D" id="2.170.130.20">
    <property type="entry name" value="LCCL-like domain"/>
    <property type="match status" value="1"/>
</dbReference>
<evidence type="ECO:0008006" key="4">
    <source>
        <dbReference type="Google" id="ProtNLM"/>
    </source>
</evidence>
<dbReference type="AlphaFoldDB" id="A0A4U0UEB7"/>
<dbReference type="Proteomes" id="UP000308549">
    <property type="component" value="Unassembled WGS sequence"/>
</dbReference>
<organism evidence="2 3">
    <name type="scientific">Salinomyces thailandicus</name>
    <dbReference type="NCBI Taxonomy" id="706561"/>
    <lineage>
        <taxon>Eukaryota</taxon>
        <taxon>Fungi</taxon>
        <taxon>Dikarya</taxon>
        <taxon>Ascomycota</taxon>
        <taxon>Pezizomycotina</taxon>
        <taxon>Dothideomycetes</taxon>
        <taxon>Dothideomycetidae</taxon>
        <taxon>Mycosphaerellales</taxon>
        <taxon>Teratosphaeriaceae</taxon>
        <taxon>Salinomyces</taxon>
    </lineage>
</organism>